<sequence length="385" mass="41031">MSTENTNSADEGMTLRAPAAEGDGYYKAKALQWVDLCPHMGTAEKTLLRVLTNLTTKESPTRRLAPAELRQMVYSGPVEVGQAPKVISASGLLRLLRSLAEMGQITATDGSQLRFSSGDSAQLRGISMVIWRYPRHECGCARNAFDALAITKGELPYFGPASSNLAAQWPARPADQPGQEVNQPGQEVNQPGQEVNQPGQEVNPDSQSDQEKQDPPSSFSSSFSSSSSGAGVTPGTPQVDPKEEEEESPNGRNSGADTASDPVVDTIRSTTGADAAEADAVIDRLRERARKRGAEIGSIARYVAGFDKRDLTGHLQAVRRERATQSPTGAYGGAACALHDESAPCRACRVDYTTGQRDHLRTELDRVGAGARPDLAELLGEVAPA</sequence>
<evidence type="ECO:0000256" key="1">
    <source>
        <dbReference type="SAM" id="MobiDB-lite"/>
    </source>
</evidence>
<dbReference type="EMBL" id="JACHLY010000003">
    <property type="protein sequence ID" value="MBB6001346.1"/>
    <property type="molecule type" value="Genomic_DNA"/>
</dbReference>
<feature type="compositionally biased region" description="Polar residues" evidence="1">
    <location>
        <begin position="179"/>
        <end position="207"/>
    </location>
</feature>
<dbReference type="RefSeq" id="WP_184640662.1">
    <property type="nucleotide sequence ID" value="NZ_JACHLY010000003.1"/>
</dbReference>
<organism evidence="2 3">
    <name type="scientific">Streptomonospora salina</name>
    <dbReference type="NCBI Taxonomy" id="104205"/>
    <lineage>
        <taxon>Bacteria</taxon>
        <taxon>Bacillati</taxon>
        <taxon>Actinomycetota</taxon>
        <taxon>Actinomycetes</taxon>
        <taxon>Streptosporangiales</taxon>
        <taxon>Nocardiopsidaceae</taxon>
        <taxon>Streptomonospora</taxon>
    </lineage>
</organism>
<keyword evidence="3" id="KW-1185">Reference proteome</keyword>
<name>A0A841EED1_9ACTN</name>
<dbReference type="AlphaFoldDB" id="A0A841EED1"/>
<evidence type="ECO:0000313" key="2">
    <source>
        <dbReference type="EMBL" id="MBB6001346.1"/>
    </source>
</evidence>
<gene>
    <name evidence="2" type="ORF">HNR25_005177</name>
</gene>
<accession>A0A841EED1</accession>
<dbReference type="Proteomes" id="UP000578077">
    <property type="component" value="Unassembled WGS sequence"/>
</dbReference>
<feature type="compositionally biased region" description="Low complexity" evidence="1">
    <location>
        <begin position="217"/>
        <end position="228"/>
    </location>
</feature>
<feature type="region of interest" description="Disordered" evidence="1">
    <location>
        <begin position="168"/>
        <end position="263"/>
    </location>
</feature>
<comment type="caution">
    <text evidence="2">The sequence shown here is derived from an EMBL/GenBank/DDBJ whole genome shotgun (WGS) entry which is preliminary data.</text>
</comment>
<proteinExistence type="predicted"/>
<evidence type="ECO:0000313" key="3">
    <source>
        <dbReference type="Proteomes" id="UP000578077"/>
    </source>
</evidence>
<protein>
    <submittedName>
        <fullName evidence="2">Uncharacterized protein</fullName>
    </submittedName>
</protein>
<reference evidence="2 3" key="1">
    <citation type="submission" date="2020-08" db="EMBL/GenBank/DDBJ databases">
        <title>Sequencing the genomes of 1000 actinobacteria strains.</title>
        <authorList>
            <person name="Klenk H.-P."/>
        </authorList>
    </citation>
    <scope>NUCLEOTIDE SEQUENCE [LARGE SCALE GENOMIC DNA]</scope>
    <source>
        <strain evidence="2 3">DSM 44593</strain>
    </source>
</reference>